<keyword evidence="1" id="KW-0812">Transmembrane</keyword>
<dbReference type="Proteomes" id="UP000182826">
    <property type="component" value="Unassembled WGS sequence"/>
</dbReference>
<sequence>MIKKWYFYASLIVIITFLTLGFKPFNVETKPWFLIEKTDGSEYLLPSKDKDDYPELKKVNILFTEKRLISFKEAVAFKESQGKYRLVNSLGYMGKYQFGSKALRAIGIRSDKEFLKDPALQEKAFVALLSKNKWILRNEIEKYEGKIINGIEITESGILAAAHLGGAGSVKNFFKHKGNRHFRDAFGTSLKSYMRDFGGYDLSFIEADSNATIND</sequence>
<keyword evidence="1" id="KW-0472">Membrane</keyword>
<gene>
    <name evidence="2" type="ORF">BKM63_01420</name>
</gene>
<evidence type="ECO:0000313" key="3">
    <source>
        <dbReference type="Proteomes" id="UP000182826"/>
    </source>
</evidence>
<comment type="caution">
    <text evidence="2">The sequence shown here is derived from an EMBL/GenBank/DDBJ whole genome shotgun (WGS) entry which is preliminary data.</text>
</comment>
<dbReference type="RefSeq" id="WP_071635060.1">
    <property type="nucleotide sequence ID" value="NZ_MLFK01000001.1"/>
</dbReference>
<protein>
    <submittedName>
        <fullName evidence="2">Peptidoglycan-binding protein LysM</fullName>
    </submittedName>
</protein>
<feature type="transmembrane region" description="Helical" evidence="1">
    <location>
        <begin position="6"/>
        <end position="25"/>
    </location>
</feature>
<dbReference type="AlphaFoldDB" id="A0A1J7CRD8"/>
<dbReference type="EMBL" id="MLFK01000001">
    <property type="protein sequence ID" value="OIV44064.1"/>
    <property type="molecule type" value="Genomic_DNA"/>
</dbReference>
<name>A0A1J7CRD8_FLAJO</name>
<evidence type="ECO:0000313" key="2">
    <source>
        <dbReference type="EMBL" id="OIV44064.1"/>
    </source>
</evidence>
<accession>A0A1J7CRD8</accession>
<organism evidence="2 3">
    <name type="scientific">Flavobacterium johnsoniae</name>
    <name type="common">Cytophaga johnsonae</name>
    <dbReference type="NCBI Taxonomy" id="986"/>
    <lineage>
        <taxon>Bacteria</taxon>
        <taxon>Pseudomonadati</taxon>
        <taxon>Bacteroidota</taxon>
        <taxon>Flavobacteriia</taxon>
        <taxon>Flavobacteriales</taxon>
        <taxon>Flavobacteriaceae</taxon>
        <taxon>Flavobacterium</taxon>
    </lineage>
</organism>
<dbReference type="OrthoDB" id="1143238at2"/>
<reference evidence="2 3" key="1">
    <citation type="submission" date="2016-10" db="EMBL/GenBank/DDBJ databases">
        <title>Draft Genome Sequence of Rhizobacteria Flavobacterium johnsoniae CI04.</title>
        <authorList>
            <person name="Bravo J.I."/>
            <person name="Lozano G.L."/>
            <person name="Handelsman J."/>
        </authorList>
    </citation>
    <scope>NUCLEOTIDE SEQUENCE [LARGE SCALE GENOMIC DNA]</scope>
    <source>
        <strain evidence="2 3">CI04</strain>
    </source>
</reference>
<proteinExistence type="predicted"/>
<evidence type="ECO:0000256" key="1">
    <source>
        <dbReference type="SAM" id="Phobius"/>
    </source>
</evidence>
<keyword evidence="1" id="KW-1133">Transmembrane helix</keyword>
<keyword evidence="3" id="KW-1185">Reference proteome</keyword>